<proteinExistence type="predicted"/>
<keyword evidence="2" id="KW-0732">Signal</keyword>
<comment type="caution">
    <text evidence="3">The sequence shown here is derived from an EMBL/GenBank/DDBJ whole genome shotgun (WGS) entry which is preliminary data.</text>
</comment>
<evidence type="ECO:0000256" key="2">
    <source>
        <dbReference type="SAM" id="SignalP"/>
    </source>
</evidence>
<feature type="chain" id="PRO_5046416126" description="Cellulase" evidence="2">
    <location>
        <begin position="17"/>
        <end position="296"/>
    </location>
</feature>
<evidence type="ECO:0000313" key="3">
    <source>
        <dbReference type="EMBL" id="CAK0856862.1"/>
    </source>
</evidence>
<feature type="compositionally biased region" description="Pro residues" evidence="1">
    <location>
        <begin position="197"/>
        <end position="234"/>
    </location>
</feature>
<evidence type="ECO:0008006" key="5">
    <source>
        <dbReference type="Google" id="ProtNLM"/>
    </source>
</evidence>
<feature type="signal peptide" evidence="2">
    <location>
        <begin position="1"/>
        <end position="16"/>
    </location>
</feature>
<organism evidence="3 4">
    <name type="scientific">Prorocentrum cordatum</name>
    <dbReference type="NCBI Taxonomy" id="2364126"/>
    <lineage>
        <taxon>Eukaryota</taxon>
        <taxon>Sar</taxon>
        <taxon>Alveolata</taxon>
        <taxon>Dinophyceae</taxon>
        <taxon>Prorocentrales</taxon>
        <taxon>Prorocentraceae</taxon>
        <taxon>Prorocentrum</taxon>
    </lineage>
</organism>
<protein>
    <recommendedName>
        <fullName evidence="5">Cellulase</fullName>
    </recommendedName>
</protein>
<gene>
    <name evidence="3" type="ORF">PCOR1329_LOCUS47127</name>
</gene>
<keyword evidence="4" id="KW-1185">Reference proteome</keyword>
<dbReference type="EMBL" id="CAUYUJ010015676">
    <property type="protein sequence ID" value="CAK0856862.1"/>
    <property type="molecule type" value="Genomic_DNA"/>
</dbReference>
<dbReference type="Proteomes" id="UP001189429">
    <property type="component" value="Unassembled WGS sequence"/>
</dbReference>
<feature type="region of interest" description="Disordered" evidence="1">
    <location>
        <begin position="15"/>
        <end position="42"/>
    </location>
</feature>
<feature type="region of interest" description="Disordered" evidence="1">
    <location>
        <begin position="178"/>
        <end position="234"/>
    </location>
</feature>
<evidence type="ECO:0000313" key="4">
    <source>
        <dbReference type="Proteomes" id="UP001189429"/>
    </source>
</evidence>
<name>A0ABN9UBZ4_9DINO</name>
<reference evidence="3" key="1">
    <citation type="submission" date="2023-10" db="EMBL/GenBank/DDBJ databases">
        <authorList>
            <person name="Chen Y."/>
            <person name="Shah S."/>
            <person name="Dougan E. K."/>
            <person name="Thang M."/>
            <person name="Chan C."/>
        </authorList>
    </citation>
    <scope>NUCLEOTIDE SEQUENCE [LARGE SCALE GENOMIC DNA]</scope>
</reference>
<sequence>MARAIQLIGLAAVASANTGPPPPQLRGRNLRAVSGEGREEEKIPIPEGALEGARLFALCGPRFGPASSSSSSSPAGGRRCASLSALRASRSANRGNGTSGPGSICRGGAESCVYFTASQRGCVNHAAPVKVCSAWQLCCHSRASIECYNPYDQLCCGYTPDSPDGYPHTAMVLPRDATPPTADSGHWQCTEPAVWTPAPPTPQPTPQPPTLAPTPTPTAAPTPALPTQPPTPRPTTPCFISECGCPEDETFTSFPDKTVTWTCGPDNAQMRTESGSEWCGESEANCKHCTGVWCPL</sequence>
<accession>A0ABN9UBZ4</accession>
<evidence type="ECO:0000256" key="1">
    <source>
        <dbReference type="SAM" id="MobiDB-lite"/>
    </source>
</evidence>